<dbReference type="InterPro" id="IPR029068">
    <property type="entry name" value="Glyas_Bleomycin-R_OHBP_Dase"/>
</dbReference>
<dbReference type="Proteomes" id="UP001500920">
    <property type="component" value="Unassembled WGS sequence"/>
</dbReference>
<evidence type="ECO:0000313" key="3">
    <source>
        <dbReference type="Proteomes" id="UP001500920"/>
    </source>
</evidence>
<evidence type="ECO:0000259" key="1">
    <source>
        <dbReference type="PROSITE" id="PS51819"/>
    </source>
</evidence>
<accession>A0ABP7EK68</accession>
<protein>
    <submittedName>
        <fullName evidence="2">VOC family protein</fullName>
    </submittedName>
</protein>
<dbReference type="Gene3D" id="3.30.720.120">
    <property type="match status" value="1"/>
</dbReference>
<dbReference type="EMBL" id="BAABCK010000017">
    <property type="protein sequence ID" value="GAA3720451.1"/>
    <property type="molecule type" value="Genomic_DNA"/>
</dbReference>
<dbReference type="PROSITE" id="PS51819">
    <property type="entry name" value="VOC"/>
    <property type="match status" value="1"/>
</dbReference>
<proteinExistence type="predicted"/>
<name>A0ABP7EK68_9STAP</name>
<dbReference type="InterPro" id="IPR025870">
    <property type="entry name" value="Glyoxalase-like_dom"/>
</dbReference>
<dbReference type="Gene3D" id="3.30.720.110">
    <property type="match status" value="1"/>
</dbReference>
<dbReference type="InterPro" id="IPR037523">
    <property type="entry name" value="VOC_core"/>
</dbReference>
<dbReference type="RefSeq" id="WP_026858748.1">
    <property type="nucleotide sequence ID" value="NZ_BAABCK010000017.1"/>
</dbReference>
<gene>
    <name evidence="2" type="ORF">GCM10022378_08010</name>
</gene>
<keyword evidence="3" id="KW-1185">Reference proteome</keyword>
<comment type="caution">
    <text evidence="2">The sequence shown here is derived from an EMBL/GenBank/DDBJ whole genome shotgun (WGS) entry which is preliminary data.</text>
</comment>
<evidence type="ECO:0000313" key="2">
    <source>
        <dbReference type="EMBL" id="GAA3720451.1"/>
    </source>
</evidence>
<organism evidence="2 3">
    <name type="scientific">Salinicoccus jeotgali</name>
    <dbReference type="NCBI Taxonomy" id="381634"/>
    <lineage>
        <taxon>Bacteria</taxon>
        <taxon>Bacillati</taxon>
        <taxon>Bacillota</taxon>
        <taxon>Bacilli</taxon>
        <taxon>Bacillales</taxon>
        <taxon>Staphylococcaceae</taxon>
        <taxon>Salinicoccus</taxon>
    </lineage>
</organism>
<feature type="domain" description="VOC" evidence="1">
    <location>
        <begin position="4"/>
        <end position="123"/>
    </location>
</feature>
<dbReference type="Pfam" id="PF12681">
    <property type="entry name" value="Glyoxalase_2"/>
    <property type="match status" value="1"/>
</dbReference>
<sequence>MKWNSFYPVLMIEELKRSKEFYMNYFGYSVSFEADWYVSLVNKRTNGELALLDLNHETIPEGYGKAAQGLLLNIEVEDVDAIYQKLAIENQLPIVLDIRSEAFGQRHFITRDPNGVLIDVIKVIPADDNYTKQYVDENFGSN</sequence>
<reference evidence="3" key="1">
    <citation type="journal article" date="2019" name="Int. J. Syst. Evol. Microbiol.">
        <title>The Global Catalogue of Microorganisms (GCM) 10K type strain sequencing project: providing services to taxonomists for standard genome sequencing and annotation.</title>
        <authorList>
            <consortium name="The Broad Institute Genomics Platform"/>
            <consortium name="The Broad Institute Genome Sequencing Center for Infectious Disease"/>
            <person name="Wu L."/>
            <person name="Ma J."/>
        </authorList>
    </citation>
    <scope>NUCLEOTIDE SEQUENCE [LARGE SCALE GENOMIC DNA]</scope>
    <source>
        <strain evidence="3">JCM 16981</strain>
    </source>
</reference>
<dbReference type="SUPFAM" id="SSF54593">
    <property type="entry name" value="Glyoxalase/Bleomycin resistance protein/Dihydroxybiphenyl dioxygenase"/>
    <property type="match status" value="1"/>
</dbReference>